<dbReference type="EMBL" id="VITV01000002">
    <property type="protein sequence ID" value="TWB80096.1"/>
    <property type="molecule type" value="Genomic_DNA"/>
</dbReference>
<accession>A0A560KA72</accession>
<protein>
    <submittedName>
        <fullName evidence="1">Uncharacterized protein</fullName>
    </submittedName>
</protein>
<proteinExistence type="predicted"/>
<name>A0A560KA72_9PROT</name>
<gene>
    <name evidence="1" type="ORF">FBZ87_102520</name>
</gene>
<organism evidence="1 2">
    <name type="scientific">Nitrospirillum amazonense</name>
    <dbReference type="NCBI Taxonomy" id="28077"/>
    <lineage>
        <taxon>Bacteria</taxon>
        <taxon>Pseudomonadati</taxon>
        <taxon>Pseudomonadota</taxon>
        <taxon>Alphaproteobacteria</taxon>
        <taxon>Rhodospirillales</taxon>
        <taxon>Azospirillaceae</taxon>
        <taxon>Nitrospirillum</taxon>
    </lineage>
</organism>
<evidence type="ECO:0000313" key="1">
    <source>
        <dbReference type="EMBL" id="TWB80096.1"/>
    </source>
</evidence>
<dbReference type="RefSeq" id="WP_145609523.1">
    <property type="nucleotide sequence ID" value="NZ_JARPAF010000002.1"/>
</dbReference>
<evidence type="ECO:0000313" key="2">
    <source>
        <dbReference type="Proteomes" id="UP000320516"/>
    </source>
</evidence>
<reference evidence="1 2" key="1">
    <citation type="submission" date="2019-06" db="EMBL/GenBank/DDBJ databases">
        <title>Genomic Encyclopedia of Type Strains, Phase IV (KMG-V): Genome sequencing to study the core and pangenomes of soil and plant-associated prokaryotes.</title>
        <authorList>
            <person name="Whitman W."/>
        </authorList>
    </citation>
    <scope>NUCLEOTIDE SEQUENCE [LARGE SCALE GENOMIC DNA]</scope>
    <source>
        <strain evidence="1 2">BR 12005</strain>
    </source>
</reference>
<comment type="caution">
    <text evidence="1">The sequence shown here is derived from an EMBL/GenBank/DDBJ whole genome shotgun (WGS) entry which is preliminary data.</text>
</comment>
<dbReference type="AlphaFoldDB" id="A0A560KA72"/>
<sequence>MADTVTVNHRWLKDDALALLLNEANCDFALLNQTSDPLRARVLVAGLCLIRRSDTFRQAFEKELDTFRHKPGWGPFYSWMIMTKFQVTQDPDEWPFALSDREFDYYATKNFGGKMPDIQGIYNPPSFYSALAQDIFAVGAGVVVGAAVTTMLPEVAGAAALSGAALSTATARATVSTALGAITGHLMPGGSWEAARLGRLWPRYSSEYNRRMMR</sequence>
<dbReference type="Proteomes" id="UP000320516">
    <property type="component" value="Unassembled WGS sequence"/>
</dbReference>